<protein>
    <submittedName>
        <fullName evidence="2">Lysozyme-like protein</fullName>
    </submittedName>
</protein>
<evidence type="ECO:0000313" key="2">
    <source>
        <dbReference type="EMBL" id="TCV97007.1"/>
    </source>
</evidence>
<dbReference type="Proteomes" id="UP000295515">
    <property type="component" value="Unassembled WGS sequence"/>
</dbReference>
<keyword evidence="1" id="KW-0472">Membrane</keyword>
<organism evidence="2 3">
    <name type="scientific">Longibaculum muris</name>
    <dbReference type="NCBI Taxonomy" id="1796628"/>
    <lineage>
        <taxon>Bacteria</taxon>
        <taxon>Bacillati</taxon>
        <taxon>Bacillota</taxon>
        <taxon>Erysipelotrichia</taxon>
        <taxon>Erysipelotrichales</taxon>
        <taxon>Coprobacillaceae</taxon>
        <taxon>Longibaculum</taxon>
    </lineage>
</organism>
<dbReference type="EMBL" id="SMCQ01000015">
    <property type="protein sequence ID" value="TCV97007.1"/>
    <property type="molecule type" value="Genomic_DNA"/>
</dbReference>
<comment type="caution">
    <text evidence="2">The sequence shown here is derived from an EMBL/GenBank/DDBJ whole genome shotgun (WGS) entry which is preliminary data.</text>
</comment>
<keyword evidence="1" id="KW-1133">Transmembrane helix</keyword>
<evidence type="ECO:0000313" key="3">
    <source>
        <dbReference type="Proteomes" id="UP000295515"/>
    </source>
</evidence>
<dbReference type="RefSeq" id="WP_066450937.1">
    <property type="nucleotide sequence ID" value="NZ_JANKBF010000014.1"/>
</dbReference>
<sequence length="211" mass="24665">MKQSKELITYKYRKKIQHSSKGVERIHNRVNTVSNVVGKSFSFIKRTAMNFKNLVSMGIGLLLITFIVLFIGIFACLSYDSTVNSATEPLSVKVIEYKETIEKYAKRYDMENISLMLQEYNYGKKYITWAQENFGGYTRVNTKVYYDEKVLELQVSNFGDPKYVSHILRYYHVGIVEKVENNYINTIEEIVKMNVEKENTNRIIKISLDTE</sequence>
<keyword evidence="3" id="KW-1185">Reference proteome</keyword>
<dbReference type="Gene3D" id="1.10.530.10">
    <property type="match status" value="1"/>
</dbReference>
<evidence type="ECO:0000256" key="1">
    <source>
        <dbReference type="SAM" id="Phobius"/>
    </source>
</evidence>
<name>A0A4R3YVF5_9FIRM</name>
<feature type="transmembrane region" description="Helical" evidence="1">
    <location>
        <begin position="54"/>
        <end position="75"/>
    </location>
</feature>
<dbReference type="AlphaFoldDB" id="A0A4R3YVF5"/>
<gene>
    <name evidence="2" type="ORF">EDD60_11587</name>
</gene>
<reference evidence="2 3" key="1">
    <citation type="submission" date="2019-03" db="EMBL/GenBank/DDBJ databases">
        <title>Genomic Encyclopedia of Type Strains, Phase IV (KMG-IV): sequencing the most valuable type-strain genomes for metagenomic binning, comparative biology and taxonomic classification.</title>
        <authorList>
            <person name="Goeker M."/>
        </authorList>
    </citation>
    <scope>NUCLEOTIDE SEQUENCE [LARGE SCALE GENOMIC DNA]</scope>
    <source>
        <strain evidence="2 3">DSM 29487</strain>
    </source>
</reference>
<keyword evidence="1" id="KW-0812">Transmembrane</keyword>
<accession>A0A4R3YVF5</accession>
<proteinExistence type="predicted"/>